<dbReference type="Gene3D" id="3.30.70.20">
    <property type="match status" value="1"/>
</dbReference>
<dbReference type="InterPro" id="IPR004155">
    <property type="entry name" value="PBS_lyase_HEAT"/>
</dbReference>
<evidence type="ECO:0000256" key="1">
    <source>
        <dbReference type="ARBA" id="ARBA00022485"/>
    </source>
</evidence>
<dbReference type="SMART" id="SM00567">
    <property type="entry name" value="EZ_HEAT"/>
    <property type="match status" value="2"/>
</dbReference>
<dbReference type="NCBIfam" id="TIGR00276">
    <property type="entry name" value="tRNA epoxyqueuosine(34) reductase QueG"/>
    <property type="match status" value="1"/>
</dbReference>
<dbReference type="EMBL" id="BARU01038598">
    <property type="protein sequence ID" value="GAH86398.1"/>
    <property type="molecule type" value="Genomic_DNA"/>
</dbReference>
<dbReference type="AlphaFoldDB" id="X1KWN1"/>
<dbReference type="InterPro" id="IPR004453">
    <property type="entry name" value="QueG"/>
</dbReference>
<dbReference type="PROSITE" id="PS51379">
    <property type="entry name" value="4FE4S_FER_2"/>
    <property type="match status" value="1"/>
</dbReference>
<dbReference type="SUPFAM" id="SSF54862">
    <property type="entry name" value="4Fe-4S ferredoxins"/>
    <property type="match status" value="1"/>
</dbReference>
<dbReference type="InterPro" id="IPR011989">
    <property type="entry name" value="ARM-like"/>
</dbReference>
<reference evidence="3" key="1">
    <citation type="journal article" date="2014" name="Front. Microbiol.">
        <title>High frequency of phylogenetically diverse reductive dehalogenase-homologous genes in deep subseafloor sedimentary metagenomes.</title>
        <authorList>
            <person name="Kawai M."/>
            <person name="Futagami T."/>
            <person name="Toyoda A."/>
            <person name="Takaki Y."/>
            <person name="Nishi S."/>
            <person name="Hori S."/>
            <person name="Arai W."/>
            <person name="Tsubouchi T."/>
            <person name="Morono Y."/>
            <person name="Uchiyama I."/>
            <person name="Ito T."/>
            <person name="Fujiyama A."/>
            <person name="Inagaki F."/>
            <person name="Takami H."/>
        </authorList>
    </citation>
    <scope>NUCLEOTIDE SEQUENCE</scope>
    <source>
        <strain evidence="3">Expedition CK06-06</strain>
    </source>
</reference>
<dbReference type="SUPFAM" id="SSF48371">
    <property type="entry name" value="ARM repeat"/>
    <property type="match status" value="1"/>
</dbReference>
<keyword evidence="1" id="KW-0411">Iron-sulfur</keyword>
<gene>
    <name evidence="3" type="ORF">S03H2_59961</name>
</gene>
<keyword evidence="1" id="KW-0408">Iron</keyword>
<comment type="caution">
    <text evidence="3">The sequence shown here is derived from an EMBL/GenBank/DDBJ whole genome shotgun (WGS) entry which is preliminary data.</text>
</comment>
<dbReference type="GO" id="GO:0008616">
    <property type="term" value="P:tRNA queuosine(34) biosynthetic process"/>
    <property type="evidence" value="ECO:0007669"/>
    <property type="project" value="InterPro"/>
</dbReference>
<dbReference type="InterPro" id="IPR017900">
    <property type="entry name" value="4Fe4S_Fe_S_CS"/>
</dbReference>
<keyword evidence="1" id="KW-0004">4Fe-4S</keyword>
<dbReference type="PROSITE" id="PS00198">
    <property type="entry name" value="4FE4S_FER_1"/>
    <property type="match status" value="1"/>
</dbReference>
<feature type="domain" description="4Fe-4S ferredoxin-type" evidence="2">
    <location>
        <begin position="43"/>
        <end position="75"/>
    </location>
</feature>
<proteinExistence type="predicted"/>
<dbReference type="InterPro" id="IPR016024">
    <property type="entry name" value="ARM-type_fold"/>
</dbReference>
<keyword evidence="1" id="KW-0479">Metal-binding</keyword>
<dbReference type="Gene3D" id="1.25.10.10">
    <property type="entry name" value="Leucine-rich Repeat Variant"/>
    <property type="match status" value="1"/>
</dbReference>
<organism evidence="3">
    <name type="scientific">marine sediment metagenome</name>
    <dbReference type="NCBI Taxonomy" id="412755"/>
    <lineage>
        <taxon>unclassified sequences</taxon>
        <taxon>metagenomes</taxon>
        <taxon>ecological metagenomes</taxon>
    </lineage>
</organism>
<sequence>CYISLTEKPIAQRAGVGWYGKNGIIITERFGSWVVLGEIITELELDTDESLQQDCGDCTICIDSCPTKAIVSPYVIDRTKCLQFISERVMKVPLVFREKWGDRLYGCTTCQEVCPKNIKVKVKPKKYRPNYGFIGSRIPLIPLLTITQEEFQDYFAYNQIAMRPKEAIKRNAALALGNIGDSLAVAPLIKVLQEDDNSIVRGHTAWALGKIGGKKAKIALEKVLKSEEDREVREEIINALEKF</sequence>
<dbReference type="InterPro" id="IPR017896">
    <property type="entry name" value="4Fe4S_Fe-S-bd"/>
</dbReference>
<accession>X1KWN1</accession>
<feature type="non-terminal residue" evidence="3">
    <location>
        <position position="1"/>
    </location>
</feature>
<dbReference type="PANTHER" id="PTHR30002:SF4">
    <property type="entry name" value="EPOXYQUEUOSINE REDUCTASE"/>
    <property type="match status" value="1"/>
</dbReference>
<dbReference type="GO" id="GO:0051539">
    <property type="term" value="F:4 iron, 4 sulfur cluster binding"/>
    <property type="evidence" value="ECO:0007669"/>
    <property type="project" value="UniProtKB-KW"/>
</dbReference>
<dbReference type="GO" id="GO:0052693">
    <property type="term" value="F:epoxyqueuosine reductase activity"/>
    <property type="evidence" value="ECO:0007669"/>
    <property type="project" value="TreeGrafter"/>
</dbReference>
<dbReference type="Pfam" id="PF13484">
    <property type="entry name" value="Fer4_16"/>
    <property type="match status" value="1"/>
</dbReference>
<protein>
    <recommendedName>
        <fullName evidence="2">4Fe-4S ferredoxin-type domain-containing protein</fullName>
    </recommendedName>
</protein>
<dbReference type="PANTHER" id="PTHR30002">
    <property type="entry name" value="EPOXYQUEUOSINE REDUCTASE"/>
    <property type="match status" value="1"/>
</dbReference>
<evidence type="ECO:0000259" key="2">
    <source>
        <dbReference type="PROSITE" id="PS51379"/>
    </source>
</evidence>
<dbReference type="Pfam" id="PF13646">
    <property type="entry name" value="HEAT_2"/>
    <property type="match status" value="1"/>
</dbReference>
<evidence type="ECO:0000313" key="3">
    <source>
        <dbReference type="EMBL" id="GAH86398.1"/>
    </source>
</evidence>
<name>X1KWN1_9ZZZZ</name>